<feature type="transmembrane region" description="Helical" evidence="2">
    <location>
        <begin position="46"/>
        <end position="65"/>
    </location>
</feature>
<evidence type="ECO:0000256" key="2">
    <source>
        <dbReference type="SAM" id="Phobius"/>
    </source>
</evidence>
<sequence>MRPSGSPPKSDKAPASDLPTSDLDEVMRAGDRVPIPTGLPSFRAPIIAAIMAVAIWGGIALFWPVPKRVPLRLCRHDVQTTSCVVHH</sequence>
<evidence type="ECO:0000313" key="4">
    <source>
        <dbReference type="Proteomes" id="UP000032679"/>
    </source>
</evidence>
<protein>
    <submittedName>
        <fullName evidence="3">Uncharacterized protein</fullName>
    </submittedName>
</protein>
<dbReference type="RefSeq" id="WP_048846038.1">
    <property type="nucleotide sequence ID" value="NZ_BALE01000002.1"/>
</dbReference>
<name>A0A0D6MHM0_9PROT</name>
<feature type="region of interest" description="Disordered" evidence="1">
    <location>
        <begin position="1"/>
        <end position="22"/>
    </location>
</feature>
<comment type="caution">
    <text evidence="3">The sequence shown here is derived from an EMBL/GenBank/DDBJ whole genome shotgun (WGS) entry which is preliminary data.</text>
</comment>
<keyword evidence="4" id="KW-1185">Reference proteome</keyword>
<dbReference type="STRING" id="1231623.Tasa_002_023"/>
<dbReference type="Proteomes" id="UP000032679">
    <property type="component" value="Unassembled WGS sequence"/>
</dbReference>
<gene>
    <name evidence="3" type="ORF">Tasa_002_023</name>
</gene>
<keyword evidence="2" id="KW-0472">Membrane</keyword>
<keyword evidence="2" id="KW-0812">Transmembrane</keyword>
<dbReference type="AlphaFoldDB" id="A0A0D6MHM0"/>
<keyword evidence="2" id="KW-1133">Transmembrane helix</keyword>
<evidence type="ECO:0000313" key="3">
    <source>
        <dbReference type="EMBL" id="GAN52743.1"/>
    </source>
</evidence>
<proteinExistence type="predicted"/>
<accession>A0A0D6MHM0</accession>
<dbReference type="EMBL" id="BALE01000002">
    <property type="protein sequence ID" value="GAN52743.1"/>
    <property type="molecule type" value="Genomic_DNA"/>
</dbReference>
<evidence type="ECO:0000256" key="1">
    <source>
        <dbReference type="SAM" id="MobiDB-lite"/>
    </source>
</evidence>
<organism evidence="3 4">
    <name type="scientific">Tanticharoenia sakaeratensis NBRC 103193</name>
    <dbReference type="NCBI Taxonomy" id="1231623"/>
    <lineage>
        <taxon>Bacteria</taxon>
        <taxon>Pseudomonadati</taxon>
        <taxon>Pseudomonadota</taxon>
        <taxon>Alphaproteobacteria</taxon>
        <taxon>Acetobacterales</taxon>
        <taxon>Acetobacteraceae</taxon>
        <taxon>Tanticharoenia</taxon>
    </lineage>
</organism>
<reference evidence="3 4" key="1">
    <citation type="submission" date="2012-10" db="EMBL/GenBank/DDBJ databases">
        <title>Genome sequencing of Tanticharoenia sakaeratensis NBRC 103193.</title>
        <authorList>
            <person name="Azuma Y."/>
            <person name="Hadano H."/>
            <person name="Hirakawa H."/>
            <person name="Matsushita K."/>
        </authorList>
    </citation>
    <scope>NUCLEOTIDE SEQUENCE [LARGE SCALE GENOMIC DNA]</scope>
    <source>
        <strain evidence="3 4">NBRC 103193</strain>
    </source>
</reference>